<keyword evidence="3 8" id="KW-0812">Transmembrane</keyword>
<proteinExistence type="predicted"/>
<keyword evidence="7" id="KW-0325">Glycoprotein</keyword>
<dbReference type="STRING" id="377629.TERTU_4566"/>
<dbReference type="PANTHER" id="PTHR11958">
    <property type="entry name" value="SODIUM/DICARBOXYLATE SYMPORTER-RELATED"/>
    <property type="match status" value="1"/>
</dbReference>
<dbReference type="PANTHER" id="PTHR11958:SF63">
    <property type="entry name" value="AMINO ACID TRANSPORTER"/>
    <property type="match status" value="1"/>
</dbReference>
<evidence type="ECO:0000256" key="1">
    <source>
        <dbReference type="ARBA" id="ARBA00004141"/>
    </source>
</evidence>
<dbReference type="InterPro" id="IPR036458">
    <property type="entry name" value="Na:dicarbo_symporter_sf"/>
</dbReference>
<evidence type="ECO:0000256" key="8">
    <source>
        <dbReference type="SAM" id="Phobius"/>
    </source>
</evidence>
<gene>
    <name evidence="9" type="ordered locus">TERTU_4566</name>
</gene>
<dbReference type="InterPro" id="IPR018107">
    <property type="entry name" value="Na-dicarboxylate_symporter_CS"/>
</dbReference>
<dbReference type="KEGG" id="ttu:TERTU_4566"/>
<organism evidence="9 10">
    <name type="scientific">Teredinibacter turnerae (strain ATCC 39867 / T7901)</name>
    <dbReference type="NCBI Taxonomy" id="377629"/>
    <lineage>
        <taxon>Bacteria</taxon>
        <taxon>Pseudomonadati</taxon>
        <taxon>Pseudomonadota</taxon>
        <taxon>Gammaproteobacteria</taxon>
        <taxon>Cellvibrionales</taxon>
        <taxon>Cellvibrionaceae</taxon>
        <taxon>Teredinibacter</taxon>
    </lineage>
</organism>
<evidence type="ECO:0000256" key="7">
    <source>
        <dbReference type="ARBA" id="ARBA00023180"/>
    </source>
</evidence>
<dbReference type="InterPro" id="IPR050746">
    <property type="entry name" value="DAACS"/>
</dbReference>
<protein>
    <submittedName>
        <fullName evidence="9">Transporter, sodium:dicarboxylate family</fullName>
    </submittedName>
</protein>
<evidence type="ECO:0000256" key="6">
    <source>
        <dbReference type="ARBA" id="ARBA00023136"/>
    </source>
</evidence>
<evidence type="ECO:0000313" key="10">
    <source>
        <dbReference type="Proteomes" id="UP000009080"/>
    </source>
</evidence>
<dbReference type="AlphaFoldDB" id="C5BJS5"/>
<dbReference type="EMBL" id="CP001614">
    <property type="protein sequence ID" value="ACR12014.1"/>
    <property type="molecule type" value="Genomic_DNA"/>
</dbReference>
<evidence type="ECO:0000256" key="3">
    <source>
        <dbReference type="ARBA" id="ARBA00022692"/>
    </source>
</evidence>
<dbReference type="OrthoDB" id="9766690at2"/>
<evidence type="ECO:0000256" key="4">
    <source>
        <dbReference type="ARBA" id="ARBA00022847"/>
    </source>
</evidence>
<reference evidence="9 10" key="1">
    <citation type="journal article" date="2009" name="PLoS ONE">
        <title>The complete genome of Teredinibacter turnerae T7901: an intracellular endosymbiont of marine wood-boring bivalves (shipworms).</title>
        <authorList>
            <person name="Yang J.C."/>
            <person name="Madupu R."/>
            <person name="Durkin A.S."/>
            <person name="Ekborg N.A."/>
            <person name="Pedamallu C.S."/>
            <person name="Hostetler J.B."/>
            <person name="Radune D."/>
            <person name="Toms B.S."/>
            <person name="Henrissat B."/>
            <person name="Coutinho P.M."/>
            <person name="Schwarz S."/>
            <person name="Field L."/>
            <person name="Trindade-Silva A.E."/>
            <person name="Soares C.A.G."/>
            <person name="Elshahawi S."/>
            <person name="Hanora A."/>
            <person name="Schmidt E.W."/>
            <person name="Haygood M.G."/>
            <person name="Posfai J."/>
            <person name="Benner J."/>
            <person name="Madinger C."/>
            <person name="Nove J."/>
            <person name="Anton B."/>
            <person name="Chaudhary K."/>
            <person name="Foster J."/>
            <person name="Holman A."/>
            <person name="Kumar S."/>
            <person name="Lessard P.A."/>
            <person name="Luyten Y.A."/>
            <person name="Slatko B."/>
            <person name="Wood N."/>
            <person name="Wu B."/>
            <person name="Teplitski M."/>
            <person name="Mougous J.D."/>
            <person name="Ward N."/>
            <person name="Eisen J.A."/>
            <person name="Badger J.H."/>
            <person name="Distel D.L."/>
        </authorList>
    </citation>
    <scope>NUCLEOTIDE SEQUENCE [LARGE SCALE GENOMIC DNA]</scope>
    <source>
        <strain evidence="10">ATCC 39867 / T7901</strain>
    </source>
</reference>
<evidence type="ECO:0000313" key="9">
    <source>
        <dbReference type="EMBL" id="ACR12014.1"/>
    </source>
</evidence>
<evidence type="ECO:0000256" key="5">
    <source>
        <dbReference type="ARBA" id="ARBA00022989"/>
    </source>
</evidence>
<feature type="transmembrane region" description="Helical" evidence="8">
    <location>
        <begin position="342"/>
        <end position="364"/>
    </location>
</feature>
<sequence length="429" mass="45470">MIRLQLHWQILIAIGLAIAVGLGINLLSQNNPASAAPFLSTFSFVGTLFLNALKMIIVPLILSSIISGISTLGSSNDLRRLGGKTLGFYLASSLFAILMGLFLVNIIQPGIINGEPAGERLNLSSQEEVGANLDKIEGRGTGDVAAVFHRMLPPNIVQAAAEGQMLGLICFGLLFGFFMTRIASPMRETLVNFWQGVFETMMGITLFIMKFTPIGVFALVANTVASTGFKAFVPVLTFFFTVVLALAAHTFITMPLILKFLAKVNPVGQYRGMTPALLTAFSTASSSGTLPITMECMEKNVGLSNRTVSFVLPLGATINMDGTALYECVAAMFIAQAYGLDLTLATQFTIVTIALLTSIGVAGIPSASLVAIAVILSAIGLPLEGIGMLLVTDRILDMMRTAVNVFSDSCCATFIARSEGETTQIAAKS</sequence>
<feature type="transmembrane region" description="Helical" evidence="8">
    <location>
        <begin position="165"/>
        <end position="183"/>
    </location>
</feature>
<keyword evidence="10" id="KW-1185">Reference proteome</keyword>
<accession>C5BJS5</accession>
<dbReference type="SUPFAM" id="SSF118215">
    <property type="entry name" value="Proton glutamate symport protein"/>
    <property type="match status" value="1"/>
</dbReference>
<name>C5BJS5_TERTT</name>
<dbReference type="Gene3D" id="1.10.3860.10">
    <property type="entry name" value="Sodium:dicarboxylate symporter"/>
    <property type="match status" value="1"/>
</dbReference>
<keyword evidence="4" id="KW-0769">Symport</keyword>
<evidence type="ECO:0000256" key="2">
    <source>
        <dbReference type="ARBA" id="ARBA00022448"/>
    </source>
</evidence>
<feature type="transmembrane region" description="Helical" evidence="8">
    <location>
        <begin position="6"/>
        <end position="27"/>
    </location>
</feature>
<feature type="transmembrane region" description="Helical" evidence="8">
    <location>
        <begin position="204"/>
        <end position="225"/>
    </location>
</feature>
<dbReference type="InterPro" id="IPR001991">
    <property type="entry name" value="Na-dicarboxylate_symporter"/>
</dbReference>
<dbReference type="GO" id="GO:0015293">
    <property type="term" value="F:symporter activity"/>
    <property type="evidence" value="ECO:0007669"/>
    <property type="project" value="UniProtKB-KW"/>
</dbReference>
<dbReference type="Pfam" id="PF00375">
    <property type="entry name" value="SDF"/>
    <property type="match status" value="1"/>
</dbReference>
<dbReference type="RefSeq" id="WP_015818126.1">
    <property type="nucleotide sequence ID" value="NC_012997.1"/>
</dbReference>
<keyword evidence="5 8" id="KW-1133">Transmembrane helix</keyword>
<comment type="subcellular location">
    <subcellularLocation>
        <location evidence="1">Membrane</location>
        <topology evidence="1">Multi-pass membrane protein</topology>
    </subcellularLocation>
</comment>
<dbReference type="HOGENOM" id="CLU_019375_7_1_6"/>
<dbReference type="GO" id="GO:1902475">
    <property type="term" value="P:L-alpha-amino acid transmembrane transport"/>
    <property type="evidence" value="ECO:0007669"/>
    <property type="project" value="UniProtKB-ARBA"/>
</dbReference>
<feature type="transmembrane region" description="Helical" evidence="8">
    <location>
        <begin position="86"/>
        <end position="107"/>
    </location>
</feature>
<dbReference type="eggNOG" id="COG1301">
    <property type="taxonomic scope" value="Bacteria"/>
</dbReference>
<keyword evidence="6 8" id="KW-0472">Membrane</keyword>
<keyword evidence="2" id="KW-0813">Transport</keyword>
<dbReference type="Proteomes" id="UP000009080">
    <property type="component" value="Chromosome"/>
</dbReference>
<dbReference type="PROSITE" id="PS00714">
    <property type="entry name" value="NA_DICARBOXYL_SYMP_2"/>
    <property type="match status" value="1"/>
</dbReference>
<feature type="transmembrane region" description="Helical" evidence="8">
    <location>
        <begin position="370"/>
        <end position="391"/>
    </location>
</feature>
<dbReference type="PRINTS" id="PR00173">
    <property type="entry name" value="EDTRNSPORT"/>
</dbReference>
<dbReference type="GO" id="GO:0016020">
    <property type="term" value="C:membrane"/>
    <property type="evidence" value="ECO:0007669"/>
    <property type="project" value="UniProtKB-SubCell"/>
</dbReference>
<feature type="transmembrane region" description="Helical" evidence="8">
    <location>
        <begin position="231"/>
        <end position="252"/>
    </location>
</feature>